<dbReference type="AlphaFoldDB" id="A0A4C1ZMQ0"/>
<gene>
    <name evidence="2" type="ORF">EVAR_103702_1</name>
</gene>
<protein>
    <submittedName>
        <fullName evidence="2">Uncharacterized protein</fullName>
    </submittedName>
</protein>
<name>A0A4C1ZMQ0_EUMVA</name>
<evidence type="ECO:0000256" key="1">
    <source>
        <dbReference type="SAM" id="MobiDB-lite"/>
    </source>
</evidence>
<evidence type="ECO:0000313" key="2">
    <source>
        <dbReference type="EMBL" id="GBP87805.1"/>
    </source>
</evidence>
<comment type="caution">
    <text evidence="2">The sequence shown here is derived from an EMBL/GenBank/DDBJ whole genome shotgun (WGS) entry which is preliminary data.</text>
</comment>
<dbReference type="Proteomes" id="UP000299102">
    <property type="component" value="Unassembled WGS sequence"/>
</dbReference>
<organism evidence="2 3">
    <name type="scientific">Eumeta variegata</name>
    <name type="common">Bagworm moth</name>
    <name type="synonym">Eumeta japonica</name>
    <dbReference type="NCBI Taxonomy" id="151549"/>
    <lineage>
        <taxon>Eukaryota</taxon>
        <taxon>Metazoa</taxon>
        <taxon>Ecdysozoa</taxon>
        <taxon>Arthropoda</taxon>
        <taxon>Hexapoda</taxon>
        <taxon>Insecta</taxon>
        <taxon>Pterygota</taxon>
        <taxon>Neoptera</taxon>
        <taxon>Endopterygota</taxon>
        <taxon>Lepidoptera</taxon>
        <taxon>Glossata</taxon>
        <taxon>Ditrysia</taxon>
        <taxon>Tineoidea</taxon>
        <taxon>Psychidae</taxon>
        <taxon>Oiketicinae</taxon>
        <taxon>Eumeta</taxon>
    </lineage>
</organism>
<sequence length="82" mass="8961">MEGHSVLCGNKEGRRGGGAAEPRRVPVHVVGPRMSNLGTAARPVRARLHQPRAARMPRNCKQFQLIILGSRCANVDNHRTVS</sequence>
<keyword evidence="3" id="KW-1185">Reference proteome</keyword>
<proteinExistence type="predicted"/>
<accession>A0A4C1ZMQ0</accession>
<dbReference type="EMBL" id="BGZK01001887">
    <property type="protein sequence ID" value="GBP87805.1"/>
    <property type="molecule type" value="Genomic_DNA"/>
</dbReference>
<feature type="region of interest" description="Disordered" evidence="1">
    <location>
        <begin position="1"/>
        <end position="26"/>
    </location>
</feature>
<reference evidence="2 3" key="1">
    <citation type="journal article" date="2019" name="Commun. Biol.">
        <title>The bagworm genome reveals a unique fibroin gene that provides high tensile strength.</title>
        <authorList>
            <person name="Kono N."/>
            <person name="Nakamura H."/>
            <person name="Ohtoshi R."/>
            <person name="Tomita M."/>
            <person name="Numata K."/>
            <person name="Arakawa K."/>
        </authorList>
    </citation>
    <scope>NUCLEOTIDE SEQUENCE [LARGE SCALE GENOMIC DNA]</scope>
</reference>
<evidence type="ECO:0000313" key="3">
    <source>
        <dbReference type="Proteomes" id="UP000299102"/>
    </source>
</evidence>